<dbReference type="AlphaFoldDB" id="A0A166TC78"/>
<dbReference type="Proteomes" id="UP000076532">
    <property type="component" value="Unassembled WGS sequence"/>
</dbReference>
<name>A0A166TC78_9AGAM</name>
<dbReference type="EMBL" id="KV417493">
    <property type="protein sequence ID" value="KZP30457.1"/>
    <property type="molecule type" value="Genomic_DNA"/>
</dbReference>
<gene>
    <name evidence="1" type="ORF">FIBSPDRAFT_926324</name>
</gene>
<protein>
    <recommendedName>
        <fullName evidence="3">BTB domain-containing protein</fullName>
    </recommendedName>
</protein>
<dbReference type="CDD" id="cd18186">
    <property type="entry name" value="BTB_POZ_ZBTB_KLHL-like"/>
    <property type="match status" value="1"/>
</dbReference>
<proteinExistence type="predicted"/>
<sequence length="347" mass="38969">MAEDGWELEVIDEKRCRSVKVAINVSARPLSPYPRVSLVQVVCCAIHWYFTLSHHLHYYMSASDQPPALKRKRTEDESLEGSTTPAPLVRSDIWYDDGNVILQAGCTQFKLYRGVLGENSSVFKDMFSFPQPPLVGTELVDGCPVVHLSDSAEDVKYVLQAICPREETHYKWTLVQEPGCLFELVTFARTTGMLSILPGVLYTCCNEYSASEIIGGVKGTDGYISSLRTEDQLACLAGHRAICVSQLQTTYDWLSSDYRSAGCISIDHCRKVRQNFMMTHFTATSLSPIGGLDLWGDRRLSNLMCLQCTGAAKKSHGKRWLEFYELLPSLFGLPPWAELLKEREAME</sequence>
<dbReference type="STRING" id="436010.A0A166TC78"/>
<organism evidence="1 2">
    <name type="scientific">Athelia psychrophila</name>
    <dbReference type="NCBI Taxonomy" id="1759441"/>
    <lineage>
        <taxon>Eukaryota</taxon>
        <taxon>Fungi</taxon>
        <taxon>Dikarya</taxon>
        <taxon>Basidiomycota</taxon>
        <taxon>Agaricomycotina</taxon>
        <taxon>Agaricomycetes</taxon>
        <taxon>Agaricomycetidae</taxon>
        <taxon>Atheliales</taxon>
        <taxon>Atheliaceae</taxon>
        <taxon>Athelia</taxon>
    </lineage>
</organism>
<dbReference type="OrthoDB" id="3027208at2759"/>
<evidence type="ECO:0008006" key="3">
    <source>
        <dbReference type="Google" id="ProtNLM"/>
    </source>
</evidence>
<accession>A0A166TC78</accession>
<evidence type="ECO:0000313" key="1">
    <source>
        <dbReference type="EMBL" id="KZP30457.1"/>
    </source>
</evidence>
<evidence type="ECO:0000313" key="2">
    <source>
        <dbReference type="Proteomes" id="UP000076532"/>
    </source>
</evidence>
<keyword evidence="2" id="KW-1185">Reference proteome</keyword>
<reference evidence="1 2" key="1">
    <citation type="journal article" date="2016" name="Mol. Biol. Evol.">
        <title>Comparative Genomics of Early-Diverging Mushroom-Forming Fungi Provides Insights into the Origins of Lignocellulose Decay Capabilities.</title>
        <authorList>
            <person name="Nagy L.G."/>
            <person name="Riley R."/>
            <person name="Tritt A."/>
            <person name="Adam C."/>
            <person name="Daum C."/>
            <person name="Floudas D."/>
            <person name="Sun H."/>
            <person name="Yadav J.S."/>
            <person name="Pangilinan J."/>
            <person name="Larsson K.H."/>
            <person name="Matsuura K."/>
            <person name="Barry K."/>
            <person name="Labutti K."/>
            <person name="Kuo R."/>
            <person name="Ohm R.A."/>
            <person name="Bhattacharya S.S."/>
            <person name="Shirouzu T."/>
            <person name="Yoshinaga Y."/>
            <person name="Martin F.M."/>
            <person name="Grigoriev I.V."/>
            <person name="Hibbett D.S."/>
        </authorList>
    </citation>
    <scope>NUCLEOTIDE SEQUENCE [LARGE SCALE GENOMIC DNA]</scope>
    <source>
        <strain evidence="1 2">CBS 109695</strain>
    </source>
</reference>